<keyword evidence="3" id="KW-0805">Transcription regulation</keyword>
<evidence type="ECO:0000256" key="5">
    <source>
        <dbReference type="ARBA" id="ARBA00023242"/>
    </source>
</evidence>
<dbReference type="PANTHER" id="PTHR47338:SF20">
    <property type="entry name" value="ZN(II)2CYS6 TRANSCRIPTION FACTOR (EUROFUNG)"/>
    <property type="match status" value="1"/>
</dbReference>
<dbReference type="PANTHER" id="PTHR47338">
    <property type="entry name" value="ZN(II)2CYS6 TRANSCRIPTION FACTOR (EUROFUNG)-RELATED"/>
    <property type="match status" value="1"/>
</dbReference>
<evidence type="ECO:0000256" key="4">
    <source>
        <dbReference type="ARBA" id="ARBA00023163"/>
    </source>
</evidence>
<keyword evidence="5" id="KW-0539">Nucleus</keyword>
<dbReference type="InterPro" id="IPR036864">
    <property type="entry name" value="Zn2-C6_fun-type_DNA-bd_sf"/>
</dbReference>
<comment type="subcellular location">
    <subcellularLocation>
        <location evidence="1">Nucleus</location>
    </subcellularLocation>
</comment>
<dbReference type="Pfam" id="PF00172">
    <property type="entry name" value="Zn_clus"/>
    <property type="match status" value="1"/>
</dbReference>
<dbReference type="GO" id="GO:0006351">
    <property type="term" value="P:DNA-templated transcription"/>
    <property type="evidence" value="ECO:0007669"/>
    <property type="project" value="InterPro"/>
</dbReference>
<evidence type="ECO:0000256" key="2">
    <source>
        <dbReference type="ARBA" id="ARBA00022723"/>
    </source>
</evidence>
<dbReference type="InterPro" id="IPR007219">
    <property type="entry name" value="XnlR_reg_dom"/>
</dbReference>
<dbReference type="CDD" id="cd12148">
    <property type="entry name" value="fungal_TF_MHR"/>
    <property type="match status" value="1"/>
</dbReference>
<reference evidence="8 9" key="1">
    <citation type="submission" date="2015-07" db="EMBL/GenBank/DDBJ databases">
        <title>Comparative genomics of the Sigatoka disease complex on banana suggests a link between parallel evolutionary changes in Pseudocercospora fijiensis and Pseudocercospora eumusae and increased virulence on the banana host.</title>
        <authorList>
            <person name="Chang T.-C."/>
            <person name="Salvucci A."/>
            <person name="Crous P.W."/>
            <person name="Stergiopoulos I."/>
        </authorList>
    </citation>
    <scope>NUCLEOTIDE SEQUENCE [LARGE SCALE GENOMIC DNA]</scope>
    <source>
        <strain evidence="8 9">CBS 116634</strain>
    </source>
</reference>
<evidence type="ECO:0000313" key="8">
    <source>
        <dbReference type="EMBL" id="KXT14316.1"/>
    </source>
</evidence>
<evidence type="ECO:0000256" key="3">
    <source>
        <dbReference type="ARBA" id="ARBA00023015"/>
    </source>
</evidence>
<dbReference type="PROSITE" id="PS00463">
    <property type="entry name" value="ZN2_CY6_FUNGAL_1"/>
    <property type="match status" value="1"/>
</dbReference>
<dbReference type="GO" id="GO:0003677">
    <property type="term" value="F:DNA binding"/>
    <property type="evidence" value="ECO:0007669"/>
    <property type="project" value="InterPro"/>
</dbReference>
<name>A0A139IIC1_9PEZI</name>
<sequence length="621" mass="69675">MSQSRSADRKIACNACRQRKTACNRAQPSCGLCLRSNFKCEYAHRSRAPGLRAGYVSQLEQRIEQVESRLAQVETRLDHGTSQVGVSNGRVRNATSMSMEGEAISMPMVDDNIEDDEIPAHERTLPDAALEVSSSASQGYVPKPLVSEVIDVWFREYHPWFPILHQPTFVRIVNEAEIAIPQQRELVVLAITVATTGQMRDTPPDQVRASQWREELTTSVLSRAVSKASLDSIQALLILSTLSYGEGRLMEAWNLLAVCRRIGAHLSLDIMTDQAAPMATTPTALRRLPKHTNLVIADEEKIRAFWMTRMLDNISVIGARYEAGSATLPGDPLLPCSDSFWASPNTILNESHVRPFGYCSAFSLCIILAVSELSYVHQFLRKPVDMANFEERDTWQSEAQQIDERLTAWRDEFVAAFFRLANAEYAHHDRPEMDSYVVLTNCVLNTAVITLLHRRSPCPLGIEQVVEPWAFASNRCIYASENTAFKIRQMHEDELINCHPHLVFSIFVAARFYIVHSKALDANVPTNLHSLAFALHTCGKRWPLAQLFEHIIRVAVAEYRTPIALSTVPKEFYDLRLTTFEIAESLIEWARGPGSHAAAHLESTQPHAATTFRPMAIDALA</sequence>
<dbReference type="GO" id="GO:0008270">
    <property type="term" value="F:zinc ion binding"/>
    <property type="evidence" value="ECO:0007669"/>
    <property type="project" value="InterPro"/>
</dbReference>
<keyword evidence="4" id="KW-0804">Transcription</keyword>
<dbReference type="Pfam" id="PF04082">
    <property type="entry name" value="Fungal_trans"/>
    <property type="match status" value="1"/>
</dbReference>
<gene>
    <name evidence="8" type="ORF">AC579_8409</name>
</gene>
<dbReference type="SMART" id="SM00066">
    <property type="entry name" value="GAL4"/>
    <property type="match status" value="1"/>
</dbReference>
<evidence type="ECO:0000259" key="7">
    <source>
        <dbReference type="PROSITE" id="PS50048"/>
    </source>
</evidence>
<keyword evidence="6" id="KW-0175">Coiled coil</keyword>
<dbReference type="CDD" id="cd00067">
    <property type="entry name" value="GAL4"/>
    <property type="match status" value="1"/>
</dbReference>
<dbReference type="InterPro" id="IPR001138">
    <property type="entry name" value="Zn2Cys6_DnaBD"/>
</dbReference>
<dbReference type="GO" id="GO:0000981">
    <property type="term" value="F:DNA-binding transcription factor activity, RNA polymerase II-specific"/>
    <property type="evidence" value="ECO:0007669"/>
    <property type="project" value="InterPro"/>
</dbReference>
<dbReference type="PROSITE" id="PS50048">
    <property type="entry name" value="ZN2_CY6_FUNGAL_2"/>
    <property type="match status" value="1"/>
</dbReference>
<keyword evidence="9" id="KW-1185">Reference proteome</keyword>
<feature type="coiled-coil region" evidence="6">
    <location>
        <begin position="56"/>
        <end position="83"/>
    </location>
</feature>
<dbReference type="AlphaFoldDB" id="A0A139IIC1"/>
<proteinExistence type="predicted"/>
<feature type="domain" description="Zn(2)-C6 fungal-type" evidence="7">
    <location>
        <begin position="12"/>
        <end position="42"/>
    </location>
</feature>
<evidence type="ECO:0000313" key="9">
    <source>
        <dbReference type="Proteomes" id="UP000073492"/>
    </source>
</evidence>
<evidence type="ECO:0000256" key="6">
    <source>
        <dbReference type="SAM" id="Coils"/>
    </source>
</evidence>
<keyword evidence="2" id="KW-0479">Metal-binding</keyword>
<evidence type="ECO:0000256" key="1">
    <source>
        <dbReference type="ARBA" id="ARBA00004123"/>
    </source>
</evidence>
<comment type="caution">
    <text evidence="8">The sequence shown here is derived from an EMBL/GenBank/DDBJ whole genome shotgun (WGS) entry which is preliminary data.</text>
</comment>
<dbReference type="OrthoDB" id="3862662at2759"/>
<dbReference type="Proteomes" id="UP000073492">
    <property type="component" value="Unassembled WGS sequence"/>
</dbReference>
<accession>A0A139IIC1</accession>
<protein>
    <recommendedName>
        <fullName evidence="7">Zn(2)-C6 fungal-type domain-containing protein</fullName>
    </recommendedName>
</protein>
<dbReference type="Gene3D" id="4.10.240.10">
    <property type="entry name" value="Zn(2)-C6 fungal-type DNA-binding domain"/>
    <property type="match status" value="1"/>
</dbReference>
<dbReference type="GO" id="GO:0005634">
    <property type="term" value="C:nucleus"/>
    <property type="evidence" value="ECO:0007669"/>
    <property type="project" value="UniProtKB-SubCell"/>
</dbReference>
<dbReference type="EMBL" id="LFZO01000086">
    <property type="protein sequence ID" value="KXT14316.1"/>
    <property type="molecule type" value="Genomic_DNA"/>
</dbReference>
<dbReference type="InterPro" id="IPR050815">
    <property type="entry name" value="TF_fung"/>
</dbReference>
<organism evidence="8 9">
    <name type="scientific">Pseudocercospora musae</name>
    <dbReference type="NCBI Taxonomy" id="113226"/>
    <lineage>
        <taxon>Eukaryota</taxon>
        <taxon>Fungi</taxon>
        <taxon>Dikarya</taxon>
        <taxon>Ascomycota</taxon>
        <taxon>Pezizomycotina</taxon>
        <taxon>Dothideomycetes</taxon>
        <taxon>Dothideomycetidae</taxon>
        <taxon>Mycosphaerellales</taxon>
        <taxon>Mycosphaerellaceae</taxon>
        <taxon>Pseudocercospora</taxon>
    </lineage>
</organism>
<dbReference type="SUPFAM" id="SSF57701">
    <property type="entry name" value="Zn2/Cys6 DNA-binding domain"/>
    <property type="match status" value="1"/>
</dbReference>